<sequence length="176" mass="20093">MIVVGVILVLIALVVLFTLQLISKHAASDKQLVFFRDKRTQAKLISKTDEKIEFGVDVPYENKSRDEGIFLDAFVRIYLPDEQYNGVLLRGRVNHPAAARTDDYFEARLVPPGEKGHLTVTFEATPRNGKKTAEEALLAMPDVEFALYVERRGRMELFHNKENILLTKEEVHNLLK</sequence>
<accession>A0A1G6NYG6</accession>
<evidence type="ECO:0000313" key="2">
    <source>
        <dbReference type="Proteomes" id="UP000198943"/>
    </source>
</evidence>
<dbReference type="RefSeq" id="WP_093731055.1">
    <property type="nucleotide sequence ID" value="NZ_FMYW01000017.1"/>
</dbReference>
<evidence type="ECO:0000313" key="1">
    <source>
        <dbReference type="EMBL" id="SDC72267.1"/>
    </source>
</evidence>
<dbReference type="EMBL" id="FMYW01000017">
    <property type="protein sequence ID" value="SDC72267.1"/>
    <property type="molecule type" value="Genomic_DNA"/>
</dbReference>
<name>A0A1G6NYG6_9FIRM</name>
<dbReference type="Proteomes" id="UP000198943">
    <property type="component" value="Unassembled WGS sequence"/>
</dbReference>
<reference evidence="2" key="1">
    <citation type="submission" date="2016-10" db="EMBL/GenBank/DDBJ databases">
        <authorList>
            <person name="Varghese N."/>
            <person name="Submissions S."/>
        </authorList>
    </citation>
    <scope>NUCLEOTIDE SEQUENCE [LARGE SCALE GENOMIC DNA]</scope>
    <source>
        <strain evidence="2">DSM 11005</strain>
    </source>
</reference>
<organism evidence="1 2">
    <name type="scientific">Succiniclasticum ruminis</name>
    <dbReference type="NCBI Taxonomy" id="40841"/>
    <lineage>
        <taxon>Bacteria</taxon>
        <taxon>Bacillati</taxon>
        <taxon>Bacillota</taxon>
        <taxon>Negativicutes</taxon>
        <taxon>Acidaminococcales</taxon>
        <taxon>Acidaminococcaceae</taxon>
        <taxon>Succiniclasticum</taxon>
    </lineage>
</organism>
<proteinExistence type="predicted"/>
<protein>
    <recommendedName>
        <fullName evidence="3">DUF58 domain-containing protein</fullName>
    </recommendedName>
</protein>
<dbReference type="AlphaFoldDB" id="A0A1G6NYG6"/>
<gene>
    <name evidence="1" type="ORF">SAMN04487864_11722</name>
</gene>
<dbReference type="OrthoDB" id="1665274at2"/>
<evidence type="ECO:0008006" key="3">
    <source>
        <dbReference type="Google" id="ProtNLM"/>
    </source>
</evidence>
<keyword evidence="2" id="KW-1185">Reference proteome</keyword>